<evidence type="ECO:0000256" key="3">
    <source>
        <dbReference type="ARBA" id="ARBA00022692"/>
    </source>
</evidence>
<dbReference type="Pfam" id="PF00482">
    <property type="entry name" value="T2SSF"/>
    <property type="match status" value="1"/>
</dbReference>
<feature type="domain" description="Type II secretion system protein GspF" evidence="7">
    <location>
        <begin position="173"/>
        <end position="301"/>
    </location>
</feature>
<gene>
    <name evidence="8" type="ordered locus">Daes_2908</name>
</gene>
<sequence precursor="true">MDSALIPFIAAGLAFATVLVAGLGMAGYFGGAGQAARLRERVAGGPTGRSVESRPLFDGLRRAVSGAFERLGSKVAPKDADEADRTRKALVQAGLRSPGAVIKFQGTKVALALCLSSLFLVVRSFTLSDLSVSLTCFVAVGLAALGVYGPEVWLRRRTTKRRLAVANELPDALDLLVVCVESGMGLDQALDRVCHEMRTSGPVISAEFKLLTLELRAGKGRGDALRGLSERVGLDDLNSLTSLLVQADIFGISVGRTLRVYSDAMRTKRSQRAEEKAAKLPVLLLLPLIGFILPALFIAIMGPAVILFIDVFARIKM</sequence>
<dbReference type="KEGG" id="das:Daes_2908"/>
<keyword evidence="4 6" id="KW-1133">Transmembrane helix</keyword>
<organism evidence="8 9">
    <name type="scientific">Pseudodesulfovibrio aespoeensis (strain ATCC 700646 / DSM 10631 / Aspo-2)</name>
    <name type="common">Desulfovibrio aespoeensis</name>
    <dbReference type="NCBI Taxonomy" id="643562"/>
    <lineage>
        <taxon>Bacteria</taxon>
        <taxon>Pseudomonadati</taxon>
        <taxon>Thermodesulfobacteriota</taxon>
        <taxon>Desulfovibrionia</taxon>
        <taxon>Desulfovibrionales</taxon>
        <taxon>Desulfovibrionaceae</taxon>
    </lineage>
</organism>
<dbReference type="GO" id="GO:0005886">
    <property type="term" value="C:plasma membrane"/>
    <property type="evidence" value="ECO:0007669"/>
    <property type="project" value="UniProtKB-SubCell"/>
</dbReference>
<protein>
    <submittedName>
        <fullName evidence="8">Type II secretion system F domain protein</fullName>
    </submittedName>
</protein>
<evidence type="ECO:0000256" key="6">
    <source>
        <dbReference type="SAM" id="Phobius"/>
    </source>
</evidence>
<evidence type="ECO:0000256" key="2">
    <source>
        <dbReference type="ARBA" id="ARBA00022475"/>
    </source>
</evidence>
<proteinExistence type="predicted"/>
<evidence type="ECO:0000256" key="5">
    <source>
        <dbReference type="ARBA" id="ARBA00023136"/>
    </source>
</evidence>
<comment type="subcellular location">
    <subcellularLocation>
        <location evidence="1">Cell membrane</location>
        <topology evidence="1">Multi-pass membrane protein</topology>
    </subcellularLocation>
</comment>
<dbReference type="PANTHER" id="PTHR35007:SF2">
    <property type="entry name" value="PILUS ASSEMBLE PROTEIN"/>
    <property type="match status" value="1"/>
</dbReference>
<keyword evidence="3 6" id="KW-0812">Transmembrane</keyword>
<dbReference type="EMBL" id="CP002431">
    <property type="protein sequence ID" value="ADU63902.1"/>
    <property type="molecule type" value="Genomic_DNA"/>
</dbReference>
<keyword evidence="9" id="KW-1185">Reference proteome</keyword>
<evidence type="ECO:0000313" key="8">
    <source>
        <dbReference type="EMBL" id="ADU63902.1"/>
    </source>
</evidence>
<feature type="transmembrane region" description="Helical" evidence="6">
    <location>
        <begin position="132"/>
        <end position="154"/>
    </location>
</feature>
<keyword evidence="5 6" id="KW-0472">Membrane</keyword>
<dbReference type="HOGENOM" id="CLU_056917_0_1_7"/>
<dbReference type="Proteomes" id="UP000002191">
    <property type="component" value="Chromosome"/>
</dbReference>
<evidence type="ECO:0000256" key="1">
    <source>
        <dbReference type="ARBA" id="ARBA00004651"/>
    </source>
</evidence>
<dbReference type="OrthoDB" id="9810662at2"/>
<accession>E6VYN5</accession>
<evidence type="ECO:0000259" key="7">
    <source>
        <dbReference type="Pfam" id="PF00482"/>
    </source>
</evidence>
<name>E6VYN5_PSEA9</name>
<feature type="transmembrane region" description="Helical" evidence="6">
    <location>
        <begin position="109"/>
        <end position="126"/>
    </location>
</feature>
<keyword evidence="2" id="KW-1003">Cell membrane</keyword>
<dbReference type="AlphaFoldDB" id="E6VYN5"/>
<reference evidence="9" key="1">
    <citation type="submission" date="2010-12" db="EMBL/GenBank/DDBJ databases">
        <title>Complete sequence of Desulfovibrio aespoeensis Aspo-2.</title>
        <authorList>
            <consortium name="US DOE Joint Genome Institute"/>
            <person name="Lucas S."/>
            <person name="Copeland A."/>
            <person name="Lapidus A."/>
            <person name="Cheng J.-F."/>
            <person name="Goodwin L."/>
            <person name="Pitluck S."/>
            <person name="Chertkov O."/>
            <person name="Misra M."/>
            <person name="Detter J.C."/>
            <person name="Han C."/>
            <person name="Tapia R."/>
            <person name="Land M."/>
            <person name="Hauser L."/>
            <person name="Kyrpides N."/>
            <person name="Ivanova N."/>
            <person name="Ovchinnikova G."/>
            <person name="Pedersen K."/>
            <person name="Jagevall S."/>
            <person name="Hazen T."/>
            <person name="Woyke T."/>
        </authorList>
    </citation>
    <scope>NUCLEOTIDE SEQUENCE [LARGE SCALE GENOMIC DNA]</scope>
    <source>
        <strain evidence="9">ATCC 700646 / DSM 10631 / Aspo-2</strain>
    </source>
</reference>
<dbReference type="PANTHER" id="PTHR35007">
    <property type="entry name" value="INTEGRAL MEMBRANE PROTEIN-RELATED"/>
    <property type="match status" value="1"/>
</dbReference>
<dbReference type="InterPro" id="IPR018076">
    <property type="entry name" value="T2SS_GspF_dom"/>
</dbReference>
<dbReference type="STRING" id="643562.Daes_2908"/>
<evidence type="ECO:0000256" key="4">
    <source>
        <dbReference type="ARBA" id="ARBA00022989"/>
    </source>
</evidence>
<dbReference type="RefSeq" id="WP_013515805.1">
    <property type="nucleotide sequence ID" value="NC_014844.1"/>
</dbReference>
<reference evidence="8 9" key="2">
    <citation type="journal article" date="2014" name="Genome Announc.">
        <title>Complete Genome Sequence of the Subsurface, Mesophilic Sulfate-Reducing Bacterium Desulfovibrio aespoeensis Aspo-2.</title>
        <authorList>
            <person name="Pedersen K."/>
            <person name="Bengtsson A."/>
            <person name="Edlund J."/>
            <person name="Rabe L."/>
            <person name="Hazen T."/>
            <person name="Chakraborty R."/>
            <person name="Goodwin L."/>
            <person name="Shapiro N."/>
        </authorList>
    </citation>
    <scope>NUCLEOTIDE SEQUENCE [LARGE SCALE GENOMIC DNA]</scope>
    <source>
        <strain evidence="9">ATCC 700646 / DSM 10631 / Aspo-2</strain>
    </source>
</reference>
<feature type="transmembrane region" description="Helical" evidence="6">
    <location>
        <begin position="282"/>
        <end position="309"/>
    </location>
</feature>
<evidence type="ECO:0000313" key="9">
    <source>
        <dbReference type="Proteomes" id="UP000002191"/>
    </source>
</evidence>
<dbReference type="eggNOG" id="COG2064">
    <property type="taxonomic scope" value="Bacteria"/>
</dbReference>
<feature type="transmembrane region" description="Helical" evidence="6">
    <location>
        <begin position="6"/>
        <end position="29"/>
    </location>
</feature>